<evidence type="ECO:0000313" key="2">
    <source>
        <dbReference type="EMBL" id="RDU22681.1"/>
    </source>
</evidence>
<comment type="caution">
    <text evidence="2">The sequence shown here is derived from an EMBL/GenBank/DDBJ whole genome shotgun (WGS) entry which is preliminary data.</text>
</comment>
<organism evidence="2 3">
    <name type="scientific">Anaerosacchariphilus polymeriproducens</name>
    <dbReference type="NCBI Taxonomy" id="1812858"/>
    <lineage>
        <taxon>Bacteria</taxon>
        <taxon>Bacillati</taxon>
        <taxon>Bacillota</taxon>
        <taxon>Clostridia</taxon>
        <taxon>Lachnospirales</taxon>
        <taxon>Lachnospiraceae</taxon>
        <taxon>Anaerosacchariphilus</taxon>
    </lineage>
</organism>
<dbReference type="Gene3D" id="2.30.30.320">
    <property type="entry name" value="DUF1653-like domain"/>
    <property type="match status" value="1"/>
</dbReference>
<feature type="domain" description="DUF1653" evidence="1">
    <location>
        <begin position="25"/>
        <end position="86"/>
    </location>
</feature>
<protein>
    <submittedName>
        <fullName evidence="2">DUF1653 domain-containing protein</fullName>
    </submittedName>
</protein>
<evidence type="ECO:0000313" key="3">
    <source>
        <dbReference type="Proteomes" id="UP000255036"/>
    </source>
</evidence>
<accession>A0A371ASY9</accession>
<dbReference type="Proteomes" id="UP000255036">
    <property type="component" value="Unassembled WGS sequence"/>
</dbReference>
<dbReference type="Pfam" id="PF07866">
    <property type="entry name" value="DUF1653"/>
    <property type="match status" value="1"/>
</dbReference>
<sequence length="205" mass="23945">MRTLSLGQGARYMKSEQIRPGVLCRHFKGKLYQIIGKAKDTETSESVVVYQALYGKYQLFVRPVSSFVSKVDRKKYPKCKQEDRFELVERKNLRVETDDKEKGKIETESKILEMNIAEEIQYEKQEENQDERINPHLLAFLEAETYEEKLAVLTAARADMDDKLLNGMAISLDVVIPEGEIRDRFIGFKNCLETFRKYEGNRFSR</sequence>
<evidence type="ECO:0000259" key="1">
    <source>
        <dbReference type="Pfam" id="PF07866"/>
    </source>
</evidence>
<dbReference type="InterPro" id="IPR037135">
    <property type="entry name" value="DUF1653-like_dom_sf"/>
</dbReference>
<dbReference type="InterPro" id="IPR023387">
    <property type="entry name" value="DUF1653-like_dom"/>
</dbReference>
<proteinExistence type="predicted"/>
<name>A0A371ASY9_9FIRM</name>
<dbReference type="AlphaFoldDB" id="A0A371ASY9"/>
<keyword evidence="3" id="KW-1185">Reference proteome</keyword>
<dbReference type="EMBL" id="QRCT01000048">
    <property type="protein sequence ID" value="RDU22681.1"/>
    <property type="molecule type" value="Genomic_DNA"/>
</dbReference>
<reference evidence="2 3" key="1">
    <citation type="submission" date="2018-07" db="EMBL/GenBank/DDBJ databases">
        <title>Anaerosacharophilus polymeroproducens gen. nov. sp. nov., an anaerobic bacterium isolated from salt field.</title>
        <authorList>
            <person name="Kim W."/>
            <person name="Yang S.-H."/>
            <person name="Oh J."/>
            <person name="Lee J.-H."/>
            <person name="Kwon K.K."/>
        </authorList>
    </citation>
    <scope>NUCLEOTIDE SEQUENCE [LARGE SCALE GENOMIC DNA]</scope>
    <source>
        <strain evidence="2 3">MCWD5</strain>
    </source>
</reference>
<gene>
    <name evidence="2" type="ORF">DWV06_12970</name>
</gene>